<reference evidence="1" key="1">
    <citation type="submission" date="2023-06" db="EMBL/GenBank/DDBJ databases">
        <title>Genomic analysis of the entomopathogenic nematode Steinernema hermaphroditum.</title>
        <authorList>
            <person name="Schwarz E.M."/>
            <person name="Heppert J.K."/>
            <person name="Baniya A."/>
            <person name="Schwartz H.T."/>
            <person name="Tan C.-H."/>
            <person name="Antoshechkin I."/>
            <person name="Sternberg P.W."/>
            <person name="Goodrich-Blair H."/>
            <person name="Dillman A.R."/>
        </authorList>
    </citation>
    <scope>NUCLEOTIDE SEQUENCE</scope>
    <source>
        <strain evidence="1">PS9179</strain>
        <tissue evidence="1">Whole animal</tissue>
    </source>
</reference>
<protein>
    <submittedName>
        <fullName evidence="1">Uncharacterized protein</fullName>
    </submittedName>
</protein>
<dbReference type="AlphaFoldDB" id="A0AA39LMP9"/>
<dbReference type="EMBL" id="JAUCMV010000004">
    <property type="protein sequence ID" value="KAK0403007.1"/>
    <property type="molecule type" value="Genomic_DNA"/>
</dbReference>
<organism evidence="1 2">
    <name type="scientific">Steinernema hermaphroditum</name>
    <dbReference type="NCBI Taxonomy" id="289476"/>
    <lineage>
        <taxon>Eukaryota</taxon>
        <taxon>Metazoa</taxon>
        <taxon>Ecdysozoa</taxon>
        <taxon>Nematoda</taxon>
        <taxon>Chromadorea</taxon>
        <taxon>Rhabditida</taxon>
        <taxon>Tylenchina</taxon>
        <taxon>Panagrolaimomorpha</taxon>
        <taxon>Strongyloidoidea</taxon>
        <taxon>Steinernematidae</taxon>
        <taxon>Steinernema</taxon>
    </lineage>
</organism>
<evidence type="ECO:0000313" key="2">
    <source>
        <dbReference type="Proteomes" id="UP001175271"/>
    </source>
</evidence>
<name>A0AA39LMP9_9BILA</name>
<gene>
    <name evidence="1" type="ORF">QR680_016665</name>
</gene>
<accession>A0AA39LMP9</accession>
<sequence length="104" mass="11625">MVGLYLKEYSLAVFLLWISLTERSKKVFPSASLSWSTTSPTRTSCTPWATVIQPRRATSAPPHRANAFRRFWMAAIVFDLGGVRRKGRHLGSVTSDVGRRLSDG</sequence>
<dbReference type="Proteomes" id="UP001175271">
    <property type="component" value="Unassembled WGS sequence"/>
</dbReference>
<keyword evidence="2" id="KW-1185">Reference proteome</keyword>
<proteinExistence type="predicted"/>
<comment type="caution">
    <text evidence="1">The sequence shown here is derived from an EMBL/GenBank/DDBJ whole genome shotgun (WGS) entry which is preliminary data.</text>
</comment>
<evidence type="ECO:0000313" key="1">
    <source>
        <dbReference type="EMBL" id="KAK0403007.1"/>
    </source>
</evidence>